<proteinExistence type="predicted"/>
<dbReference type="Proteomes" id="UP001519460">
    <property type="component" value="Unassembled WGS sequence"/>
</dbReference>
<evidence type="ECO:0000313" key="3">
    <source>
        <dbReference type="Proteomes" id="UP001519460"/>
    </source>
</evidence>
<reference evidence="2 3" key="1">
    <citation type="journal article" date="2023" name="Sci. Data">
        <title>Genome assembly of the Korean intertidal mud-creeper Batillaria attramentaria.</title>
        <authorList>
            <person name="Patra A.K."/>
            <person name="Ho P.T."/>
            <person name="Jun S."/>
            <person name="Lee S.J."/>
            <person name="Kim Y."/>
            <person name="Won Y.J."/>
        </authorList>
    </citation>
    <scope>NUCLEOTIDE SEQUENCE [LARGE SCALE GENOMIC DNA]</scope>
    <source>
        <strain evidence="2">Wonlab-2016</strain>
    </source>
</reference>
<keyword evidence="1" id="KW-0812">Transmembrane</keyword>
<comment type="caution">
    <text evidence="2">The sequence shown here is derived from an EMBL/GenBank/DDBJ whole genome shotgun (WGS) entry which is preliminary data.</text>
</comment>
<feature type="transmembrane region" description="Helical" evidence="1">
    <location>
        <begin position="80"/>
        <end position="98"/>
    </location>
</feature>
<keyword evidence="3" id="KW-1185">Reference proteome</keyword>
<dbReference type="AlphaFoldDB" id="A0ABD0M5V7"/>
<name>A0ABD0M5V7_9CAEN</name>
<organism evidence="2 3">
    <name type="scientific">Batillaria attramentaria</name>
    <dbReference type="NCBI Taxonomy" id="370345"/>
    <lineage>
        <taxon>Eukaryota</taxon>
        <taxon>Metazoa</taxon>
        <taxon>Spiralia</taxon>
        <taxon>Lophotrochozoa</taxon>
        <taxon>Mollusca</taxon>
        <taxon>Gastropoda</taxon>
        <taxon>Caenogastropoda</taxon>
        <taxon>Sorbeoconcha</taxon>
        <taxon>Cerithioidea</taxon>
        <taxon>Batillariidae</taxon>
        <taxon>Batillaria</taxon>
    </lineage>
</organism>
<dbReference type="EMBL" id="JACVVK020000004">
    <property type="protein sequence ID" value="KAK7507335.1"/>
    <property type="molecule type" value="Genomic_DNA"/>
</dbReference>
<sequence length="107" mass="12461">MCRKQQQNFHKPTWISKEELPHRRKDSLGNNMSCEAQICTEHRSRISADRPGSQRRSWLSALLVVSGLEKKLISWQLRSFFFLMQFFYVDCVFVALTGSCTMTKQSG</sequence>
<evidence type="ECO:0000256" key="1">
    <source>
        <dbReference type="SAM" id="Phobius"/>
    </source>
</evidence>
<evidence type="ECO:0000313" key="2">
    <source>
        <dbReference type="EMBL" id="KAK7507335.1"/>
    </source>
</evidence>
<gene>
    <name evidence="2" type="ORF">BaRGS_00001270</name>
</gene>
<accession>A0ABD0M5V7</accession>
<keyword evidence="1" id="KW-1133">Transmembrane helix</keyword>
<protein>
    <submittedName>
        <fullName evidence="2">Uncharacterized protein</fullName>
    </submittedName>
</protein>
<keyword evidence="1" id="KW-0472">Membrane</keyword>